<accession>A0AAV4X3S9</accession>
<name>A0AAV4X3S9_CAEEX</name>
<dbReference type="AlphaFoldDB" id="A0AAV4X3S9"/>
<dbReference type="EMBL" id="BPLR01017270">
    <property type="protein sequence ID" value="GIY89916.1"/>
    <property type="molecule type" value="Genomic_DNA"/>
</dbReference>
<feature type="region of interest" description="Disordered" evidence="1">
    <location>
        <begin position="72"/>
        <end position="91"/>
    </location>
</feature>
<sequence>MPSPKQFPKTNIFYHPQHSPPTPMPSDLITKSLVSRKTEIRDKLLGLNRRGLKPDKIRWNLESCSSGQKLFFGGRGGGSVGEEEDEERILQ</sequence>
<organism evidence="2 3">
    <name type="scientific">Caerostris extrusa</name>
    <name type="common">Bark spider</name>
    <name type="synonym">Caerostris bankana</name>
    <dbReference type="NCBI Taxonomy" id="172846"/>
    <lineage>
        <taxon>Eukaryota</taxon>
        <taxon>Metazoa</taxon>
        <taxon>Ecdysozoa</taxon>
        <taxon>Arthropoda</taxon>
        <taxon>Chelicerata</taxon>
        <taxon>Arachnida</taxon>
        <taxon>Araneae</taxon>
        <taxon>Araneomorphae</taxon>
        <taxon>Entelegynae</taxon>
        <taxon>Araneoidea</taxon>
        <taxon>Araneidae</taxon>
        <taxon>Caerostris</taxon>
    </lineage>
</organism>
<reference evidence="2 3" key="1">
    <citation type="submission" date="2021-06" db="EMBL/GenBank/DDBJ databases">
        <title>Caerostris extrusa draft genome.</title>
        <authorList>
            <person name="Kono N."/>
            <person name="Arakawa K."/>
        </authorList>
    </citation>
    <scope>NUCLEOTIDE SEQUENCE [LARGE SCALE GENOMIC DNA]</scope>
</reference>
<feature type="compositionally biased region" description="Acidic residues" evidence="1">
    <location>
        <begin position="81"/>
        <end position="91"/>
    </location>
</feature>
<feature type="region of interest" description="Disordered" evidence="1">
    <location>
        <begin position="1"/>
        <end position="25"/>
    </location>
</feature>
<evidence type="ECO:0000313" key="3">
    <source>
        <dbReference type="Proteomes" id="UP001054945"/>
    </source>
</evidence>
<keyword evidence="3" id="KW-1185">Reference proteome</keyword>
<evidence type="ECO:0000313" key="2">
    <source>
        <dbReference type="EMBL" id="GIY89916.1"/>
    </source>
</evidence>
<comment type="caution">
    <text evidence="2">The sequence shown here is derived from an EMBL/GenBank/DDBJ whole genome shotgun (WGS) entry which is preliminary data.</text>
</comment>
<dbReference type="Proteomes" id="UP001054945">
    <property type="component" value="Unassembled WGS sequence"/>
</dbReference>
<gene>
    <name evidence="2" type="ORF">CEXT_785771</name>
</gene>
<evidence type="ECO:0000256" key="1">
    <source>
        <dbReference type="SAM" id="MobiDB-lite"/>
    </source>
</evidence>
<proteinExistence type="predicted"/>
<protein>
    <submittedName>
        <fullName evidence="2">Uncharacterized protein</fullName>
    </submittedName>
</protein>